<proteinExistence type="predicted"/>
<gene>
    <name evidence="1" type="ORF">SAMN06265349_102915</name>
</gene>
<evidence type="ECO:0000313" key="2">
    <source>
        <dbReference type="Proteomes" id="UP000317289"/>
    </source>
</evidence>
<reference evidence="1 2" key="1">
    <citation type="submission" date="2017-05" db="EMBL/GenBank/DDBJ databases">
        <authorList>
            <person name="Varghese N."/>
            <person name="Submissions S."/>
        </authorList>
    </citation>
    <scope>NUCLEOTIDE SEQUENCE [LARGE SCALE GENOMIC DNA]</scope>
    <source>
        <strain evidence="1 2">DSM 19382</strain>
    </source>
</reference>
<name>A0A521CVV2_9FLAO</name>
<accession>A0A521CVV2</accession>
<evidence type="ECO:0000313" key="1">
    <source>
        <dbReference type="EMBL" id="SMO62810.1"/>
    </source>
</evidence>
<dbReference type="Proteomes" id="UP000317289">
    <property type="component" value="Unassembled WGS sequence"/>
</dbReference>
<dbReference type="AlphaFoldDB" id="A0A521CVV2"/>
<sequence length="44" mass="5397">MNWEFLKEPYIEKSNNSTYKIIKLQFQIPKSNYLYLDTIGIWIL</sequence>
<dbReference type="EMBL" id="FXTA01000002">
    <property type="protein sequence ID" value="SMO62810.1"/>
    <property type="molecule type" value="Genomic_DNA"/>
</dbReference>
<organism evidence="1 2">
    <name type="scientific">Flavobacterium resistens</name>
    <dbReference type="NCBI Taxonomy" id="443612"/>
    <lineage>
        <taxon>Bacteria</taxon>
        <taxon>Pseudomonadati</taxon>
        <taxon>Bacteroidota</taxon>
        <taxon>Flavobacteriia</taxon>
        <taxon>Flavobacteriales</taxon>
        <taxon>Flavobacteriaceae</taxon>
        <taxon>Flavobacterium</taxon>
    </lineage>
</organism>
<protein>
    <submittedName>
        <fullName evidence="1">Uncharacterized protein</fullName>
    </submittedName>
</protein>